<gene>
    <name evidence="1" type="ORF">CHH57_02225</name>
</gene>
<accession>A0AA91TV75</accession>
<evidence type="ECO:0000313" key="2">
    <source>
        <dbReference type="Proteomes" id="UP000216961"/>
    </source>
</evidence>
<sequence length="143" mass="17130">MNALDIHKRYMRLFDTIIDIDKGTVKLPDDKLKVLYTEYYKIQELMRNRKIFYDKKEVSLLDLSSNLHIEELALQCDLEFLKSSKIIYDQVKDDDVRVYKIRTMEKADKQLYKDDLDKNLNKVNRRVNNIAEIKDLLTNIILN</sequence>
<proteinExistence type="predicted"/>
<reference evidence="1 2" key="1">
    <citation type="submission" date="2017-07" db="EMBL/GenBank/DDBJ databases">
        <title>Isolation and whole genome analysis of endospore-forming bacteria from heroin.</title>
        <authorList>
            <person name="Kalinowski J."/>
            <person name="Ahrens B."/>
            <person name="Al-Dilaimi A."/>
            <person name="Winkler A."/>
            <person name="Wibberg D."/>
            <person name="Schleenbecker U."/>
            <person name="Ruckert C."/>
            <person name="Wolfel R."/>
            <person name="Grass G."/>
        </authorList>
    </citation>
    <scope>NUCLEOTIDE SEQUENCE [LARGE SCALE GENOMIC DNA]</scope>
    <source>
        <strain evidence="1 2">7521-2</strain>
    </source>
</reference>
<dbReference type="EMBL" id="NPBQ01000016">
    <property type="protein sequence ID" value="PAD84868.1"/>
    <property type="molecule type" value="Genomic_DNA"/>
</dbReference>
<dbReference type="RefSeq" id="WP_095328697.1">
    <property type="nucleotide sequence ID" value="NZ_NPBQ01000016.1"/>
</dbReference>
<organism evidence="1 2">
    <name type="scientific">Niallia circulans</name>
    <name type="common">Bacillus circulans</name>
    <dbReference type="NCBI Taxonomy" id="1397"/>
    <lineage>
        <taxon>Bacteria</taxon>
        <taxon>Bacillati</taxon>
        <taxon>Bacillota</taxon>
        <taxon>Bacilli</taxon>
        <taxon>Bacillales</taxon>
        <taxon>Bacillaceae</taxon>
        <taxon>Niallia</taxon>
    </lineage>
</organism>
<comment type="caution">
    <text evidence="1">The sequence shown here is derived from an EMBL/GenBank/DDBJ whole genome shotgun (WGS) entry which is preliminary data.</text>
</comment>
<name>A0AA91TV75_NIACI</name>
<dbReference type="AlphaFoldDB" id="A0AA91TV75"/>
<evidence type="ECO:0000313" key="1">
    <source>
        <dbReference type="EMBL" id="PAD84868.1"/>
    </source>
</evidence>
<protein>
    <submittedName>
        <fullName evidence="1">Uncharacterized protein</fullName>
    </submittedName>
</protein>
<dbReference type="Proteomes" id="UP000216961">
    <property type="component" value="Unassembled WGS sequence"/>
</dbReference>